<evidence type="ECO:0000256" key="2">
    <source>
        <dbReference type="SAM" id="SignalP"/>
    </source>
</evidence>
<name>A0A3G8M3C5_9HYPH</name>
<evidence type="ECO:0000256" key="1">
    <source>
        <dbReference type="SAM" id="MobiDB-lite"/>
    </source>
</evidence>
<gene>
    <name evidence="3" type="ORF">EHO51_03100</name>
</gene>
<reference evidence="3 4" key="1">
    <citation type="submission" date="2018-11" db="EMBL/GenBank/DDBJ databases">
        <title>Genome squencing of methanotrophic bacteria isolated from alkaline groundwater in Korea.</title>
        <authorList>
            <person name="Nguyen L.N."/>
        </authorList>
    </citation>
    <scope>NUCLEOTIDE SEQUENCE [LARGE SCALE GENOMIC DNA]</scope>
    <source>
        <strain evidence="3 4">GW6</strain>
    </source>
</reference>
<sequence>MRPFNKRLRRSSSAAGGRLRLGALLLAAMLFGSAAPAGAGENYRGHDPDSYECSSDFNILNRFSAPPGVSAARSTKYSDIKFTRENNIISVKDASNSSDLAYISVDENTKYCAVKEVEIIKKRTEPFFKDPRLYPQKCNINYHAFHTRIVIDAELPVRAFLLQGSPPEFDKMDHIVDVDVYRTEDWRKRNSAEGCREISGSSDGAFFAMSSLGFSTANMSALNLLEEAPYKLKNGDTYFVYERQALTKARPGGGGAAKVRSLVRDDPNHTFRRSYENMPAPCSGEPGGGLS</sequence>
<dbReference type="EMBL" id="CP034086">
    <property type="protein sequence ID" value="AZG75805.1"/>
    <property type="molecule type" value="Genomic_DNA"/>
</dbReference>
<proteinExistence type="predicted"/>
<feature type="chain" id="PRO_5018017214" evidence="2">
    <location>
        <begin position="40"/>
        <end position="291"/>
    </location>
</feature>
<evidence type="ECO:0000313" key="4">
    <source>
        <dbReference type="Proteomes" id="UP000273982"/>
    </source>
</evidence>
<evidence type="ECO:0000313" key="3">
    <source>
        <dbReference type="EMBL" id="AZG75805.1"/>
    </source>
</evidence>
<dbReference type="RefSeq" id="WP_124737656.1">
    <property type="nucleotide sequence ID" value="NZ_CP034086.1"/>
</dbReference>
<dbReference type="AlphaFoldDB" id="A0A3G8M3C5"/>
<dbReference type="KEGG" id="mros:EHO51_03100"/>
<organism evidence="3 4">
    <name type="scientific">Methylocystis rosea</name>
    <dbReference type="NCBI Taxonomy" id="173366"/>
    <lineage>
        <taxon>Bacteria</taxon>
        <taxon>Pseudomonadati</taxon>
        <taxon>Pseudomonadota</taxon>
        <taxon>Alphaproteobacteria</taxon>
        <taxon>Hyphomicrobiales</taxon>
        <taxon>Methylocystaceae</taxon>
        <taxon>Methylocystis</taxon>
    </lineage>
</organism>
<keyword evidence="2" id="KW-0732">Signal</keyword>
<accession>A0A3G8M3C5</accession>
<feature type="signal peptide" evidence="2">
    <location>
        <begin position="1"/>
        <end position="39"/>
    </location>
</feature>
<dbReference type="Proteomes" id="UP000273982">
    <property type="component" value="Chromosome"/>
</dbReference>
<protein>
    <submittedName>
        <fullName evidence="3">Uncharacterized protein</fullName>
    </submittedName>
</protein>
<feature type="region of interest" description="Disordered" evidence="1">
    <location>
        <begin position="269"/>
        <end position="291"/>
    </location>
</feature>